<evidence type="ECO:0000313" key="1">
    <source>
        <dbReference type="EMBL" id="UFZ08077.1"/>
    </source>
</evidence>
<protein>
    <submittedName>
        <fullName evidence="1">Uncharacterized protein</fullName>
    </submittedName>
</protein>
<accession>A0ABY3RMR5</accession>
<gene>
    <name evidence="1" type="ORF">LQG66_18070</name>
</gene>
<evidence type="ECO:0000313" key="2">
    <source>
        <dbReference type="Proteomes" id="UP001431010"/>
    </source>
</evidence>
<organism evidence="1 2">
    <name type="scientific">Bradyrhizobium ontarionense</name>
    <dbReference type="NCBI Taxonomy" id="2898149"/>
    <lineage>
        <taxon>Bacteria</taxon>
        <taxon>Pseudomonadati</taxon>
        <taxon>Pseudomonadota</taxon>
        <taxon>Alphaproteobacteria</taxon>
        <taxon>Hyphomicrobiales</taxon>
        <taxon>Nitrobacteraceae</taxon>
        <taxon>Bradyrhizobium</taxon>
    </lineage>
</organism>
<keyword evidence="2" id="KW-1185">Reference proteome</keyword>
<dbReference type="EMBL" id="CP088156">
    <property type="protein sequence ID" value="UFZ08077.1"/>
    <property type="molecule type" value="Genomic_DNA"/>
</dbReference>
<sequence>MELRTPTLMMIEDGIPDKDRELMEYLNASVGRLQALRAVEINVAGPFARSKLAWKLATYQHALLHRIVALMDGVAVTWNAKSTLACILAARAVMESFAIFAWLEEICKLLAAEDLAGLDALAQNGIFATRDAVLTGETPELQARNILGYIDKFDKRAEGFRGHYDSLSERCHPNALGHNFMFGQLNTTNDTVTYSAERHPERNRQLILTALAMLPLTEAIIERLYRLILDVADLQHARFPIGGA</sequence>
<name>A0ABY3RMR5_9BRAD</name>
<dbReference type="RefSeq" id="WP_231327526.1">
    <property type="nucleotide sequence ID" value="NZ_CP088156.1"/>
</dbReference>
<reference evidence="1" key="1">
    <citation type="journal article" date="2024" name="Antonie Van Leeuwenhoek">
        <title>Bradyrhizobium ontarionense sp. nov., a novel bacterial symbiont isolated from Aeschynomene indica (Indian jointvetch), harbours photosynthesis, nitrogen fixation and nitrous oxide (N2O) reductase genes.</title>
        <authorList>
            <person name="Bromfield E.S.P."/>
            <person name="Cloutier S."/>
        </authorList>
    </citation>
    <scope>NUCLEOTIDE SEQUENCE</scope>
    <source>
        <strain evidence="1">A19</strain>
    </source>
</reference>
<dbReference type="Proteomes" id="UP001431010">
    <property type="component" value="Chromosome"/>
</dbReference>
<proteinExistence type="predicted"/>